<keyword evidence="4" id="KW-1185">Reference proteome</keyword>
<reference evidence="3" key="1">
    <citation type="journal article" date="2020" name="Fungal Divers.">
        <title>Resolving the Mortierellaceae phylogeny through synthesis of multi-gene phylogenetics and phylogenomics.</title>
        <authorList>
            <person name="Vandepol N."/>
            <person name="Liber J."/>
            <person name="Desiro A."/>
            <person name="Na H."/>
            <person name="Kennedy M."/>
            <person name="Barry K."/>
            <person name="Grigoriev I.V."/>
            <person name="Miller A.N."/>
            <person name="O'Donnell K."/>
            <person name="Stajich J.E."/>
            <person name="Bonito G."/>
        </authorList>
    </citation>
    <scope>NUCLEOTIDE SEQUENCE</scope>
    <source>
        <strain evidence="3">NRRL 2769</strain>
    </source>
</reference>
<comment type="caution">
    <text evidence="3">The sequence shown here is derived from an EMBL/GenBank/DDBJ whole genome shotgun (WGS) entry which is preliminary data.</text>
</comment>
<evidence type="ECO:0000256" key="2">
    <source>
        <dbReference type="SAM" id="SignalP"/>
    </source>
</evidence>
<feature type="compositionally biased region" description="Low complexity" evidence="1">
    <location>
        <begin position="141"/>
        <end position="150"/>
    </location>
</feature>
<keyword evidence="2" id="KW-0732">Signal</keyword>
<name>A0A9P6N3J7_9FUNG</name>
<dbReference type="Proteomes" id="UP000703661">
    <property type="component" value="Unassembled WGS sequence"/>
</dbReference>
<feature type="compositionally biased region" description="Low complexity" evidence="1">
    <location>
        <begin position="92"/>
        <end position="115"/>
    </location>
</feature>
<feature type="chain" id="PRO_5040243326" description="Integral membrane protein" evidence="2">
    <location>
        <begin position="26"/>
        <end position="198"/>
    </location>
</feature>
<dbReference type="EMBL" id="JAAAID010000110">
    <property type="protein sequence ID" value="KAG0022347.1"/>
    <property type="molecule type" value="Genomic_DNA"/>
</dbReference>
<protein>
    <recommendedName>
        <fullName evidence="5">Integral membrane protein</fullName>
    </recommendedName>
</protein>
<evidence type="ECO:0000256" key="1">
    <source>
        <dbReference type="SAM" id="MobiDB-lite"/>
    </source>
</evidence>
<evidence type="ECO:0008006" key="5">
    <source>
        <dbReference type="Google" id="ProtNLM"/>
    </source>
</evidence>
<feature type="region of interest" description="Disordered" evidence="1">
    <location>
        <begin position="81"/>
        <end position="198"/>
    </location>
</feature>
<feature type="signal peptide" evidence="2">
    <location>
        <begin position="1"/>
        <end position="25"/>
    </location>
</feature>
<organism evidence="3 4">
    <name type="scientific">Entomortierella chlamydospora</name>
    <dbReference type="NCBI Taxonomy" id="101097"/>
    <lineage>
        <taxon>Eukaryota</taxon>
        <taxon>Fungi</taxon>
        <taxon>Fungi incertae sedis</taxon>
        <taxon>Mucoromycota</taxon>
        <taxon>Mortierellomycotina</taxon>
        <taxon>Mortierellomycetes</taxon>
        <taxon>Mortierellales</taxon>
        <taxon>Mortierellaceae</taxon>
        <taxon>Entomortierella</taxon>
    </lineage>
</organism>
<evidence type="ECO:0000313" key="3">
    <source>
        <dbReference type="EMBL" id="KAG0022347.1"/>
    </source>
</evidence>
<accession>A0A9P6N3J7</accession>
<proteinExistence type="predicted"/>
<evidence type="ECO:0000313" key="4">
    <source>
        <dbReference type="Proteomes" id="UP000703661"/>
    </source>
</evidence>
<gene>
    <name evidence="3" type="ORF">BGZ80_000488</name>
</gene>
<sequence>MTRQSRFNWLTIAVLLLKPMTIISALQLLKFRGDPFSSFGGGMNWTGRSHGYEGGGLGGYQTLGDALDYDRDAEEISIPRHHSQMHGIHRNSQQSGSFFTTSSRSTSVKSSRTGSGHNVELGPNTSVSSPGAHHGNDHNFGSPASAVIASVGGGGAAKDDRRDRVGQNTSEDEDEDASSRDTSAQGGPDNTRAGYQAF</sequence>
<dbReference type="AlphaFoldDB" id="A0A9P6N3J7"/>